<feature type="region of interest" description="Disordered" evidence="1">
    <location>
        <begin position="199"/>
        <end position="222"/>
    </location>
</feature>
<evidence type="ECO:0000313" key="2">
    <source>
        <dbReference type="EnsemblProtists" id="EOD04427"/>
    </source>
</evidence>
<accession>A0A0D3HZJ2</accession>
<dbReference type="HOGENOM" id="CLU_898926_0_0_1"/>
<sequence length="310" mass="32073">MHFTAPALQGCCVYPSPPPPPHPLPPPSPLPPPPHPPPPPPPPLPPRPPRPPPSPLPPPPPPWPPGALCPGGSPTSCQGAVWSTPACRGGACFSRSSHMARERRRRRGCAGVQPRRDGVSGRVWGLLQPVAPHRAGDRGVLPVPAAAAPGSGASAASVSAASAAAAAAAASPSAAAHQRRQQEQGGRSVGAACSCGPRGGRGVQGGGRGAGHLHRGVGRAHARTVPPALRVQLEVPRVRVRRGRQLSPVRAARCDARRHSARSEGLRVLDQADSSASLRETHGGPLTAHMCHISTRFVRYRSLNQFLQPG</sequence>
<evidence type="ECO:0000313" key="3">
    <source>
        <dbReference type="Proteomes" id="UP000013827"/>
    </source>
</evidence>
<dbReference type="EnsemblProtists" id="EOD04427">
    <property type="protein sequence ID" value="EOD04427"/>
    <property type="gene ID" value="EMIHUDRAFT_439216"/>
</dbReference>
<dbReference type="PaxDb" id="2903-EOD04427"/>
<feature type="region of interest" description="Disordered" evidence="1">
    <location>
        <begin position="96"/>
        <end position="116"/>
    </location>
</feature>
<reference evidence="2" key="2">
    <citation type="submission" date="2024-10" db="UniProtKB">
        <authorList>
            <consortium name="EnsemblProtists"/>
        </authorList>
    </citation>
    <scope>IDENTIFICATION</scope>
</reference>
<dbReference type="KEGG" id="ehx:EMIHUDRAFT_439216"/>
<evidence type="ECO:0000256" key="1">
    <source>
        <dbReference type="SAM" id="MobiDB-lite"/>
    </source>
</evidence>
<dbReference type="AlphaFoldDB" id="A0A0D3HZJ2"/>
<dbReference type="GeneID" id="17250493"/>
<dbReference type="OMA" id="CHISTRF"/>
<keyword evidence="3" id="KW-1185">Reference proteome</keyword>
<feature type="compositionally biased region" description="Basic residues" evidence="1">
    <location>
        <begin position="211"/>
        <end position="222"/>
    </location>
</feature>
<organism evidence="2 3">
    <name type="scientific">Emiliania huxleyi (strain CCMP1516)</name>
    <dbReference type="NCBI Taxonomy" id="280463"/>
    <lineage>
        <taxon>Eukaryota</taxon>
        <taxon>Haptista</taxon>
        <taxon>Haptophyta</taxon>
        <taxon>Prymnesiophyceae</taxon>
        <taxon>Isochrysidales</taxon>
        <taxon>Noelaerhabdaceae</taxon>
        <taxon>Emiliania</taxon>
    </lineage>
</organism>
<feature type="compositionally biased region" description="Gly residues" evidence="1">
    <location>
        <begin position="199"/>
        <end position="210"/>
    </location>
</feature>
<feature type="compositionally biased region" description="Pro residues" evidence="1">
    <location>
        <begin position="15"/>
        <end position="67"/>
    </location>
</feature>
<proteinExistence type="predicted"/>
<name>A0A0D3HZJ2_EMIH1</name>
<feature type="region of interest" description="Disordered" evidence="1">
    <location>
        <begin position="14"/>
        <end position="67"/>
    </location>
</feature>
<protein>
    <submittedName>
        <fullName evidence="2">Uncharacterized protein</fullName>
    </submittedName>
</protein>
<dbReference type="RefSeq" id="XP_005756856.1">
    <property type="nucleotide sequence ID" value="XM_005756799.1"/>
</dbReference>
<reference evidence="3" key="1">
    <citation type="journal article" date="2013" name="Nature">
        <title>Pan genome of the phytoplankton Emiliania underpins its global distribution.</title>
        <authorList>
            <person name="Read B.A."/>
            <person name="Kegel J."/>
            <person name="Klute M.J."/>
            <person name="Kuo A."/>
            <person name="Lefebvre S.C."/>
            <person name="Maumus F."/>
            <person name="Mayer C."/>
            <person name="Miller J."/>
            <person name="Monier A."/>
            <person name="Salamov A."/>
            <person name="Young J."/>
            <person name="Aguilar M."/>
            <person name="Claverie J.M."/>
            <person name="Frickenhaus S."/>
            <person name="Gonzalez K."/>
            <person name="Herman E.K."/>
            <person name="Lin Y.C."/>
            <person name="Napier J."/>
            <person name="Ogata H."/>
            <person name="Sarno A.F."/>
            <person name="Shmutz J."/>
            <person name="Schroeder D."/>
            <person name="de Vargas C."/>
            <person name="Verret F."/>
            <person name="von Dassow P."/>
            <person name="Valentin K."/>
            <person name="Van de Peer Y."/>
            <person name="Wheeler G."/>
            <person name="Dacks J.B."/>
            <person name="Delwiche C.F."/>
            <person name="Dyhrman S.T."/>
            <person name="Glockner G."/>
            <person name="John U."/>
            <person name="Richards T."/>
            <person name="Worden A.Z."/>
            <person name="Zhang X."/>
            <person name="Grigoriev I.V."/>
            <person name="Allen A.E."/>
            <person name="Bidle K."/>
            <person name="Borodovsky M."/>
            <person name="Bowler C."/>
            <person name="Brownlee C."/>
            <person name="Cock J.M."/>
            <person name="Elias M."/>
            <person name="Gladyshev V.N."/>
            <person name="Groth M."/>
            <person name="Guda C."/>
            <person name="Hadaegh A."/>
            <person name="Iglesias-Rodriguez M.D."/>
            <person name="Jenkins J."/>
            <person name="Jones B.M."/>
            <person name="Lawson T."/>
            <person name="Leese F."/>
            <person name="Lindquist E."/>
            <person name="Lobanov A."/>
            <person name="Lomsadze A."/>
            <person name="Malik S.B."/>
            <person name="Marsh M.E."/>
            <person name="Mackinder L."/>
            <person name="Mock T."/>
            <person name="Mueller-Roeber B."/>
            <person name="Pagarete A."/>
            <person name="Parker M."/>
            <person name="Probert I."/>
            <person name="Quesneville H."/>
            <person name="Raines C."/>
            <person name="Rensing S.A."/>
            <person name="Riano-Pachon D.M."/>
            <person name="Richier S."/>
            <person name="Rokitta S."/>
            <person name="Shiraiwa Y."/>
            <person name="Soanes D.M."/>
            <person name="van der Giezen M."/>
            <person name="Wahlund T.M."/>
            <person name="Williams B."/>
            <person name="Wilson W."/>
            <person name="Wolfe G."/>
            <person name="Wurch L.L."/>
        </authorList>
    </citation>
    <scope>NUCLEOTIDE SEQUENCE</scope>
</reference>
<dbReference type="Proteomes" id="UP000013827">
    <property type="component" value="Unassembled WGS sequence"/>
</dbReference>